<dbReference type="Proteomes" id="UP001497444">
    <property type="component" value="Chromosome 13"/>
</dbReference>
<organism evidence="1 2">
    <name type="scientific">Sphagnum jensenii</name>
    <dbReference type="NCBI Taxonomy" id="128206"/>
    <lineage>
        <taxon>Eukaryota</taxon>
        <taxon>Viridiplantae</taxon>
        <taxon>Streptophyta</taxon>
        <taxon>Embryophyta</taxon>
        <taxon>Bryophyta</taxon>
        <taxon>Sphagnophytina</taxon>
        <taxon>Sphagnopsida</taxon>
        <taxon>Sphagnales</taxon>
        <taxon>Sphagnaceae</taxon>
        <taxon>Sphagnum</taxon>
    </lineage>
</organism>
<keyword evidence="2" id="KW-1185">Reference proteome</keyword>
<dbReference type="EMBL" id="OZ020108">
    <property type="protein sequence ID" value="CAK9260253.1"/>
    <property type="molecule type" value="Genomic_DNA"/>
</dbReference>
<dbReference type="PANTHER" id="PTHR37067">
    <property type="entry name" value="PX DOMAIN-CONTAINING PROTEIN"/>
    <property type="match status" value="1"/>
</dbReference>
<dbReference type="PANTHER" id="PTHR37067:SF3">
    <property type="entry name" value="PX DOMAIN-CONTAINING PROTEIN"/>
    <property type="match status" value="1"/>
</dbReference>
<evidence type="ECO:0000313" key="1">
    <source>
        <dbReference type="EMBL" id="CAK9260253.1"/>
    </source>
</evidence>
<reference evidence="1" key="1">
    <citation type="submission" date="2024-02" db="EMBL/GenBank/DDBJ databases">
        <authorList>
            <consortium name="ELIXIR-Norway"/>
            <consortium name="Elixir Norway"/>
        </authorList>
    </citation>
    <scope>NUCLEOTIDE SEQUENCE</scope>
</reference>
<accession>A0ABP0W0G8</accession>
<name>A0ABP0W0G8_9BRYO</name>
<proteinExistence type="predicted"/>
<evidence type="ECO:0000313" key="2">
    <source>
        <dbReference type="Proteomes" id="UP001497444"/>
    </source>
</evidence>
<gene>
    <name evidence="1" type="ORF">CSSPJE1EN1_LOCUS5731</name>
</gene>
<sequence length="171" mass="18927">MINCMYDVLGNPGLRACSRDEINNFVRVVYVVNLQQIADLLRRSSAFSLALNFATHQSTSFLDLCFRVFIPNYHSIVNLHGCALPMFDRHIGDIMSTMRNALDNFIASFIDDVGVTGPLIAESIANIDPSTHVISGRYAVALSTVREFLVGLASWADTLLNKADESDQNNL</sequence>
<protein>
    <submittedName>
        <fullName evidence="1">Uncharacterized protein</fullName>
    </submittedName>
</protein>